<keyword evidence="6 15" id="KW-0863">Zinc-finger</keyword>
<evidence type="ECO:0000256" key="13">
    <source>
        <dbReference type="ARBA" id="ARBA00023295"/>
    </source>
</evidence>
<dbReference type="InterPro" id="IPR000214">
    <property type="entry name" value="Znf_DNA_glyclase/AP_lyase"/>
</dbReference>
<keyword evidence="7 15" id="KW-0378">Hydrolase</keyword>
<evidence type="ECO:0000256" key="9">
    <source>
        <dbReference type="ARBA" id="ARBA00023125"/>
    </source>
</evidence>
<proteinExistence type="inferred from homology"/>
<comment type="subunit">
    <text evidence="3 15">Monomer.</text>
</comment>
<evidence type="ECO:0000256" key="3">
    <source>
        <dbReference type="ARBA" id="ARBA00011245"/>
    </source>
</evidence>
<comment type="function">
    <text evidence="15">Involved in base excision repair of DNA damaged by oxidation or by mutagenic agents. Acts as DNA glycosylase that recognizes and removes damaged bases. Has a preference for oxidized purines, such as 7,8-dihydro-8-oxoguanine (8-oxoG). Has AP (apurinic/apyrimidinic) lyase activity and introduces nicks in the DNA strand. Cleaves the DNA backbone by beta-delta elimination to generate a single-strand break at the site of the removed base with both 3'- and 5'-phosphates.</text>
</comment>
<keyword evidence="10 15" id="KW-0234">DNA repair</keyword>
<dbReference type="EMBL" id="CP049889">
    <property type="protein sequence ID" value="QIK51129.1"/>
    <property type="molecule type" value="Genomic_DNA"/>
</dbReference>
<evidence type="ECO:0000256" key="8">
    <source>
        <dbReference type="ARBA" id="ARBA00022833"/>
    </source>
</evidence>
<dbReference type="PANTHER" id="PTHR22993">
    <property type="entry name" value="FORMAMIDOPYRIMIDINE-DNA GLYCOSYLASE"/>
    <property type="match status" value="1"/>
</dbReference>
<dbReference type="NCBIfam" id="NF002211">
    <property type="entry name" value="PRK01103.1"/>
    <property type="match status" value="1"/>
</dbReference>
<reference evidence="18 19" key="1">
    <citation type="journal article" date="2017" name="Int. J. Syst. Evol. Microbiol.">
        <title>Jeotgalibaca porci sp. nov. and Jeotgalibaca arthritidis sp. nov., isolated from pigs, and emended description of the genus Jeotgalibaca.</title>
        <authorList>
            <person name="Zamora L."/>
            <person name="Perez-Sancho M."/>
            <person name="Dominguez L."/>
            <person name="Fernandez-Garayzabal J.F."/>
            <person name="Vela A.I."/>
        </authorList>
    </citation>
    <scope>NUCLEOTIDE SEQUENCE [LARGE SCALE GENOMIC DNA]</scope>
    <source>
        <strain evidence="18 19">CCUG 69148</strain>
    </source>
</reference>
<dbReference type="PROSITE" id="PS51066">
    <property type="entry name" value="ZF_FPG_2"/>
    <property type="match status" value="1"/>
</dbReference>
<dbReference type="NCBIfam" id="TIGR00577">
    <property type="entry name" value="fpg"/>
    <property type="match status" value="1"/>
</dbReference>
<dbReference type="GO" id="GO:0003684">
    <property type="term" value="F:damaged DNA binding"/>
    <property type="evidence" value="ECO:0007669"/>
    <property type="project" value="InterPro"/>
</dbReference>
<comment type="catalytic activity">
    <reaction evidence="14 15">
        <text>2'-deoxyribonucleotide-(2'-deoxyribose 5'-phosphate)-2'-deoxyribonucleotide-DNA = a 3'-end 2'-deoxyribonucleotide-(2,3-dehydro-2,3-deoxyribose 5'-phosphate)-DNA + a 5'-end 5'-phospho-2'-deoxyribonucleoside-DNA + H(+)</text>
        <dbReference type="Rhea" id="RHEA:66592"/>
        <dbReference type="Rhea" id="RHEA-COMP:13180"/>
        <dbReference type="Rhea" id="RHEA-COMP:16897"/>
        <dbReference type="Rhea" id="RHEA-COMP:17067"/>
        <dbReference type="ChEBI" id="CHEBI:15378"/>
        <dbReference type="ChEBI" id="CHEBI:136412"/>
        <dbReference type="ChEBI" id="CHEBI:157695"/>
        <dbReference type="ChEBI" id="CHEBI:167181"/>
        <dbReference type="EC" id="4.2.99.18"/>
    </reaction>
</comment>
<keyword evidence="4 15" id="KW-0479">Metal-binding</keyword>
<dbReference type="InterPro" id="IPR010979">
    <property type="entry name" value="Ribosomal_uS13-like_H2TH"/>
</dbReference>
<evidence type="ECO:0000256" key="5">
    <source>
        <dbReference type="ARBA" id="ARBA00022763"/>
    </source>
</evidence>
<dbReference type="AlphaFoldDB" id="A0A6G7WFZ9"/>
<feature type="active site" description="Proton donor; for beta-elimination activity" evidence="15">
    <location>
        <position position="60"/>
    </location>
</feature>
<dbReference type="CDD" id="cd08966">
    <property type="entry name" value="EcFpg-like_N"/>
    <property type="match status" value="1"/>
</dbReference>
<evidence type="ECO:0000256" key="12">
    <source>
        <dbReference type="ARBA" id="ARBA00023268"/>
    </source>
</evidence>
<dbReference type="Pfam" id="PF06831">
    <property type="entry name" value="H2TH"/>
    <property type="match status" value="1"/>
</dbReference>
<protein>
    <recommendedName>
        <fullName evidence="15">Formamidopyrimidine-DNA glycosylase</fullName>
        <shortName evidence="15">Fapy-DNA glycosylase</shortName>
        <ecNumber evidence="15">3.2.2.23</ecNumber>
    </recommendedName>
    <alternativeName>
        <fullName evidence="15">DNA-(apurinic or apyrimidinic site) lyase MutM</fullName>
        <shortName evidence="15">AP lyase MutM</shortName>
        <ecNumber evidence="15">4.2.99.18</ecNumber>
    </alternativeName>
</protein>
<dbReference type="PANTHER" id="PTHR22993:SF9">
    <property type="entry name" value="FORMAMIDOPYRIMIDINE-DNA GLYCOSYLASE"/>
    <property type="match status" value="1"/>
</dbReference>
<feature type="binding site" evidence="15">
    <location>
        <position position="112"/>
    </location>
    <ligand>
        <name>DNA</name>
        <dbReference type="ChEBI" id="CHEBI:16991"/>
    </ligand>
</feature>
<dbReference type="SUPFAM" id="SSF46946">
    <property type="entry name" value="S13-like H2TH domain"/>
    <property type="match status" value="1"/>
</dbReference>
<dbReference type="GO" id="GO:0006284">
    <property type="term" value="P:base-excision repair"/>
    <property type="evidence" value="ECO:0007669"/>
    <property type="project" value="InterPro"/>
</dbReference>
<comment type="similarity">
    <text evidence="2 15">Belongs to the FPG family.</text>
</comment>
<feature type="active site" description="Schiff-base intermediate with DNA" evidence="15">
    <location>
        <position position="2"/>
    </location>
</feature>
<keyword evidence="11 15" id="KW-0456">Lyase</keyword>
<organism evidence="18 19">
    <name type="scientific">Jeotgalibaca porci</name>
    <dbReference type="NCBI Taxonomy" id="1868793"/>
    <lineage>
        <taxon>Bacteria</taxon>
        <taxon>Bacillati</taxon>
        <taxon>Bacillota</taxon>
        <taxon>Bacilli</taxon>
        <taxon>Lactobacillales</taxon>
        <taxon>Carnobacteriaceae</taxon>
        <taxon>Jeotgalibaca</taxon>
    </lineage>
</organism>
<dbReference type="GeneID" id="94552244"/>
<evidence type="ECO:0000313" key="18">
    <source>
        <dbReference type="EMBL" id="QIK51129.1"/>
    </source>
</evidence>
<dbReference type="Proteomes" id="UP000501830">
    <property type="component" value="Chromosome"/>
</dbReference>
<name>A0A6G7WFZ9_9LACT</name>
<dbReference type="KEGG" id="jpo:G7058_03060"/>
<gene>
    <name evidence="15 18" type="primary">mutM</name>
    <name evidence="15" type="synonym">fpg</name>
    <name evidence="18" type="ORF">G7058_03060</name>
</gene>
<feature type="active site" description="Proton donor; for delta-elimination activity" evidence="15">
    <location>
        <position position="264"/>
    </location>
</feature>
<dbReference type="FunFam" id="1.10.8.50:FF:000003">
    <property type="entry name" value="Formamidopyrimidine-DNA glycosylase"/>
    <property type="match status" value="1"/>
</dbReference>
<dbReference type="SMART" id="SM00898">
    <property type="entry name" value="Fapy_DNA_glyco"/>
    <property type="match status" value="1"/>
</dbReference>
<dbReference type="GO" id="GO:0008270">
    <property type="term" value="F:zinc ion binding"/>
    <property type="evidence" value="ECO:0007669"/>
    <property type="project" value="UniProtKB-UniRule"/>
</dbReference>
<feature type="active site" description="Proton donor" evidence="15">
    <location>
        <position position="3"/>
    </location>
</feature>
<evidence type="ECO:0000256" key="2">
    <source>
        <dbReference type="ARBA" id="ARBA00009409"/>
    </source>
</evidence>
<keyword evidence="8 15" id="KW-0862">Zinc</keyword>
<comment type="caution">
    <text evidence="15">Lacks conserved residue(s) required for the propagation of feature annotation.</text>
</comment>
<dbReference type="SUPFAM" id="SSF57716">
    <property type="entry name" value="Glucocorticoid receptor-like (DNA-binding domain)"/>
    <property type="match status" value="1"/>
</dbReference>
<dbReference type="PROSITE" id="PS51068">
    <property type="entry name" value="FPG_CAT"/>
    <property type="match status" value="1"/>
</dbReference>
<sequence length="286" mass="32317">MPELPEVETVRRGLNQLVAGATIKSVDVFWNRMITPPFSSERFQNELVGEQIHTIERRGKYLIFLLDHWAMVSHLRMEGKFTVTKTGEPYEKHTHVVFHLSDNRDLRYLDVRKFGRFSLMPIDKKENYGPIQKLGPEPTTSQFSLENFQEKLSRTQRAIKAVILDQHIVAGVGNIYADESLFRAQINPMKPANQLNKGETARLREAIITVIANAVEAGGTTIRTYKNTLGEAGKFQVALNVYGKTNEDCPRCGTPIEKTKVAQRGTHYCPKCQGSIARYEKKGPAG</sequence>
<evidence type="ECO:0000256" key="6">
    <source>
        <dbReference type="ARBA" id="ARBA00022771"/>
    </source>
</evidence>
<feature type="binding site" evidence="15">
    <location>
        <position position="93"/>
    </location>
    <ligand>
        <name>DNA</name>
        <dbReference type="ChEBI" id="CHEBI:16991"/>
    </ligand>
</feature>
<keyword evidence="9 15" id="KW-0238">DNA-binding</keyword>
<dbReference type="InterPro" id="IPR010663">
    <property type="entry name" value="Znf_FPG/IleRS"/>
</dbReference>
<keyword evidence="5 15" id="KW-0227">DNA damage</keyword>
<evidence type="ECO:0000256" key="4">
    <source>
        <dbReference type="ARBA" id="ARBA00022723"/>
    </source>
</evidence>
<dbReference type="InterPro" id="IPR015886">
    <property type="entry name" value="H2TH_FPG"/>
</dbReference>
<feature type="domain" description="FPG-type" evidence="16">
    <location>
        <begin position="240"/>
        <end position="274"/>
    </location>
</feature>
<evidence type="ECO:0000256" key="7">
    <source>
        <dbReference type="ARBA" id="ARBA00022801"/>
    </source>
</evidence>
<evidence type="ECO:0000256" key="15">
    <source>
        <dbReference type="HAMAP-Rule" id="MF_00103"/>
    </source>
</evidence>
<comment type="cofactor">
    <cofactor evidence="15">
        <name>Zn(2+)</name>
        <dbReference type="ChEBI" id="CHEBI:29105"/>
    </cofactor>
    <text evidence="15">Binds 1 zinc ion per subunit.</text>
</comment>
<dbReference type="SUPFAM" id="SSF81624">
    <property type="entry name" value="N-terminal domain of MutM-like DNA repair proteins"/>
    <property type="match status" value="1"/>
</dbReference>
<dbReference type="GO" id="GO:0140078">
    <property type="term" value="F:class I DNA-(apurinic or apyrimidinic site) endonuclease activity"/>
    <property type="evidence" value="ECO:0007669"/>
    <property type="project" value="UniProtKB-EC"/>
</dbReference>
<evidence type="ECO:0000256" key="11">
    <source>
        <dbReference type="ARBA" id="ARBA00023239"/>
    </source>
</evidence>
<comment type="catalytic activity">
    <reaction evidence="1 15">
        <text>Hydrolysis of DNA containing ring-opened 7-methylguanine residues, releasing 2,6-diamino-4-hydroxy-5-(N-methyl)formamidopyrimidine.</text>
        <dbReference type="EC" id="3.2.2.23"/>
    </reaction>
</comment>
<dbReference type="Gene3D" id="3.20.190.10">
    <property type="entry name" value="MutM-like, N-terminal"/>
    <property type="match status" value="1"/>
</dbReference>
<dbReference type="InterPro" id="IPR015887">
    <property type="entry name" value="DNA_glyclase_Znf_dom_DNA_BS"/>
</dbReference>
<evidence type="ECO:0000259" key="17">
    <source>
        <dbReference type="PROSITE" id="PS51068"/>
    </source>
</evidence>
<dbReference type="SMART" id="SM01232">
    <property type="entry name" value="H2TH"/>
    <property type="match status" value="1"/>
</dbReference>
<dbReference type="Pfam" id="PF01149">
    <property type="entry name" value="Fapy_DNA_glyco"/>
    <property type="match status" value="1"/>
</dbReference>
<keyword evidence="13 15" id="KW-0326">Glycosidase</keyword>
<dbReference type="EC" id="3.2.2.23" evidence="15"/>
<dbReference type="GO" id="GO:0003690">
    <property type="term" value="F:double-stranded DNA binding"/>
    <property type="evidence" value="ECO:0007669"/>
    <property type="project" value="UniProtKB-ARBA"/>
</dbReference>
<dbReference type="HAMAP" id="MF_00103">
    <property type="entry name" value="Fapy_DNA_glycosyl"/>
    <property type="match status" value="1"/>
</dbReference>
<evidence type="ECO:0000313" key="19">
    <source>
        <dbReference type="Proteomes" id="UP000501830"/>
    </source>
</evidence>
<dbReference type="InterPro" id="IPR035937">
    <property type="entry name" value="FPG_N"/>
</dbReference>
<evidence type="ECO:0000256" key="14">
    <source>
        <dbReference type="ARBA" id="ARBA00044632"/>
    </source>
</evidence>
<evidence type="ECO:0000256" key="1">
    <source>
        <dbReference type="ARBA" id="ARBA00001668"/>
    </source>
</evidence>
<dbReference type="GO" id="GO:0034039">
    <property type="term" value="F:8-oxo-7,8-dihydroguanine DNA N-glycosylase activity"/>
    <property type="evidence" value="ECO:0007669"/>
    <property type="project" value="TreeGrafter"/>
</dbReference>
<feature type="domain" description="Formamidopyrimidine-DNA glycosylase catalytic" evidence="17">
    <location>
        <begin position="2"/>
        <end position="115"/>
    </location>
</feature>
<dbReference type="Gene3D" id="1.10.8.50">
    <property type="match status" value="1"/>
</dbReference>
<dbReference type="PROSITE" id="PS01242">
    <property type="entry name" value="ZF_FPG_1"/>
    <property type="match status" value="1"/>
</dbReference>
<keyword evidence="19" id="KW-1185">Reference proteome</keyword>
<keyword evidence="12 15" id="KW-0511">Multifunctional enzyme</keyword>
<accession>A0A6G7WFZ9</accession>
<dbReference type="InterPro" id="IPR020629">
    <property type="entry name" value="FPG_Glyclase"/>
</dbReference>
<dbReference type="RefSeq" id="WP_166062177.1">
    <property type="nucleotide sequence ID" value="NZ_CP049889.1"/>
</dbReference>
<evidence type="ECO:0000256" key="10">
    <source>
        <dbReference type="ARBA" id="ARBA00023204"/>
    </source>
</evidence>
<dbReference type="EC" id="4.2.99.18" evidence="15"/>
<dbReference type="Pfam" id="PF06827">
    <property type="entry name" value="zf-FPG_IleRS"/>
    <property type="match status" value="1"/>
</dbReference>
<dbReference type="InterPro" id="IPR012319">
    <property type="entry name" value="FPG_cat"/>
</dbReference>
<evidence type="ECO:0000259" key="16">
    <source>
        <dbReference type="PROSITE" id="PS51066"/>
    </source>
</evidence>